<evidence type="ECO:0000313" key="5">
    <source>
        <dbReference type="EMBL" id="CAL5142309.1"/>
    </source>
</evidence>
<evidence type="ECO:0000256" key="3">
    <source>
        <dbReference type="SAM" id="MobiDB-lite"/>
    </source>
</evidence>
<feature type="region of interest" description="Disordered" evidence="3">
    <location>
        <begin position="670"/>
        <end position="693"/>
    </location>
</feature>
<feature type="repeat" description="ARM" evidence="2">
    <location>
        <begin position="539"/>
        <end position="581"/>
    </location>
</feature>
<dbReference type="InterPro" id="IPR055164">
    <property type="entry name" value="EDR1/CTR1/ARMC3-like_pept-like"/>
</dbReference>
<dbReference type="PANTHER" id="PTHR46618">
    <property type="entry name" value="ARMADILLO REPEAT-CONTAINING PROTEIN 3"/>
    <property type="match status" value="1"/>
</dbReference>
<keyword evidence="1" id="KW-0677">Repeat</keyword>
<feature type="compositionally biased region" description="Acidic residues" evidence="3">
    <location>
        <begin position="675"/>
        <end position="692"/>
    </location>
</feature>
<dbReference type="Pfam" id="PF00514">
    <property type="entry name" value="Arm"/>
    <property type="match status" value="1"/>
</dbReference>
<evidence type="ECO:0000256" key="1">
    <source>
        <dbReference type="ARBA" id="ARBA00022737"/>
    </source>
</evidence>
<comment type="caution">
    <text evidence="5">The sequence shown here is derived from an EMBL/GenBank/DDBJ whole genome shotgun (WGS) entry which is preliminary data.</text>
</comment>
<accession>A0AAV2U0F0</accession>
<reference evidence="5" key="1">
    <citation type="submission" date="2024-06" db="EMBL/GenBank/DDBJ databases">
        <authorList>
            <person name="Liu X."/>
            <person name="Lenzi L."/>
            <person name="Haldenby T S."/>
            <person name="Uol C."/>
        </authorList>
    </citation>
    <scope>NUCLEOTIDE SEQUENCE</scope>
</reference>
<feature type="domain" description="EDR1/CTR1/ARMC3-like peptidase-like" evidence="4">
    <location>
        <begin position="709"/>
        <end position="835"/>
    </location>
</feature>
<dbReference type="AlphaFoldDB" id="A0AAV2U0F0"/>
<dbReference type="PROSITE" id="PS50176">
    <property type="entry name" value="ARM_REPEAT"/>
    <property type="match status" value="1"/>
</dbReference>
<dbReference type="Pfam" id="PF14381">
    <property type="entry name" value="EDR1_CTR1_ARMC3_pept"/>
    <property type="match status" value="1"/>
</dbReference>
<protein>
    <recommendedName>
        <fullName evidence="4">EDR1/CTR1/ARMC3-like peptidase-like domain-containing protein</fullName>
    </recommendedName>
</protein>
<feature type="compositionally biased region" description="Basic residues" evidence="3">
    <location>
        <begin position="311"/>
        <end position="323"/>
    </location>
</feature>
<dbReference type="EMBL" id="CAXLJL010001011">
    <property type="protein sequence ID" value="CAL5142309.1"/>
    <property type="molecule type" value="Genomic_DNA"/>
</dbReference>
<feature type="region of interest" description="Disordered" evidence="3">
    <location>
        <begin position="296"/>
        <end position="343"/>
    </location>
</feature>
<dbReference type="Gene3D" id="1.25.10.10">
    <property type="entry name" value="Leucine-rich Repeat Variant"/>
    <property type="match status" value="3"/>
</dbReference>
<name>A0AAV2U0F0_CALDB</name>
<gene>
    <name evidence="5" type="ORF">CDAUBV1_LOCUS17553</name>
</gene>
<feature type="compositionally biased region" description="Basic and acidic residues" evidence="3">
    <location>
        <begin position="324"/>
        <end position="337"/>
    </location>
</feature>
<evidence type="ECO:0000256" key="2">
    <source>
        <dbReference type="PROSITE-ProRule" id="PRU00259"/>
    </source>
</evidence>
<dbReference type="InterPro" id="IPR000225">
    <property type="entry name" value="Armadillo"/>
</dbReference>
<proteinExistence type="predicted"/>
<sequence length="850" mass="93883">MTNAKKAKKEDSEGSETFDEFTVGLRQAESAALMLKSPEDDAKIRACDALYKFAEKRDENKKVLLALNICETLFVLVRSEDKVVKRNAVMILGILSDNVAGRTMIRKIPKYFPSLTKLLQPDEFDTTREFSLLTICHLCLEYSGICEAIEKKAVTPIVECLKSTDPDIQKNAIDTLFLMMQDFEARPQLKTTGCLPILIELLSSDYPAIQNASLKLLGQATQDSIVRTALREMDVLNEFVNIIGNSTFNDLHVPALRVISNLLEDLECAKSLMSSGGLHSLLHFITDRAVYKESELKPPSSVQSVKDKGAKSKKPSPRRSAKKGKGDNDAKKEEEKPLSNTLPEAKIHACRAVMRTARNEETRKILHDADVERMLIALLSHEDEGVRAASAQTISVLAESTTCQNKVAELGGLELLIRMTRSDHRAPKSAGVTALAALTTRNPAICREVAGRNSGIEALVSCLHMPEPEMDTITVGGLTALTNLALEESTRPKILRSVSGRLLVPLLNSSSVNTQVKAALAVAAMLSETISIRQFCENDGVTALTRLVQSPSSEARRAACWAIYNLATNRTVAKTITRSHGIQLLQELNMSMSRRNAFSELALHRVLDANLEVKFALTGYLDFADKIIHHFYDPGQLLSAAEVLPLNDYLSQPLNDHRPIYLIHIQQSQPPPDGLVEDEEEPKDEQNSDEYADSMGLPIQDENLITWLEYAKNVILPLADPRLQAGELGRFVASCYGGAVDKEDLQSFRYELSMAEVKCELNSNVIPVGAIRIGAHLHRSLLFKFLADHIGLPVNLVRGAYGRSYNELMLRSDPEDDRSSMQTYVVDLMFAPGVLLSVNSSEAVEYISVA</sequence>
<evidence type="ECO:0000313" key="6">
    <source>
        <dbReference type="Proteomes" id="UP001497525"/>
    </source>
</evidence>
<dbReference type="PANTHER" id="PTHR46618:SF1">
    <property type="entry name" value="ARMADILLO REPEAT-CONTAINING PROTEIN 3"/>
    <property type="match status" value="1"/>
</dbReference>
<dbReference type="SUPFAM" id="SSF48371">
    <property type="entry name" value="ARM repeat"/>
    <property type="match status" value="2"/>
</dbReference>
<organism evidence="5 6">
    <name type="scientific">Calicophoron daubneyi</name>
    <name type="common">Rumen fluke</name>
    <name type="synonym">Paramphistomum daubneyi</name>
    <dbReference type="NCBI Taxonomy" id="300641"/>
    <lineage>
        <taxon>Eukaryota</taxon>
        <taxon>Metazoa</taxon>
        <taxon>Spiralia</taxon>
        <taxon>Lophotrochozoa</taxon>
        <taxon>Platyhelminthes</taxon>
        <taxon>Trematoda</taxon>
        <taxon>Digenea</taxon>
        <taxon>Plagiorchiida</taxon>
        <taxon>Pronocephalata</taxon>
        <taxon>Paramphistomoidea</taxon>
        <taxon>Paramphistomidae</taxon>
        <taxon>Calicophoron</taxon>
    </lineage>
</organism>
<dbReference type="InterPro" id="IPR011989">
    <property type="entry name" value="ARM-like"/>
</dbReference>
<dbReference type="InterPro" id="IPR016024">
    <property type="entry name" value="ARM-type_fold"/>
</dbReference>
<dbReference type="Proteomes" id="UP001497525">
    <property type="component" value="Unassembled WGS sequence"/>
</dbReference>
<evidence type="ECO:0000259" key="4">
    <source>
        <dbReference type="Pfam" id="PF14381"/>
    </source>
</evidence>
<dbReference type="InterPro" id="IPR052441">
    <property type="entry name" value="Armadillo-Ser/Thr_Kinase"/>
</dbReference>
<dbReference type="SMART" id="SM00185">
    <property type="entry name" value="ARM"/>
    <property type="match status" value="7"/>
</dbReference>